<dbReference type="AlphaFoldDB" id="A0A915KYE2"/>
<dbReference type="WBParaSite" id="nRc.2.0.1.t43841-RA">
    <property type="protein sequence ID" value="nRc.2.0.1.t43841-RA"/>
    <property type="gene ID" value="nRc.2.0.1.g43841"/>
</dbReference>
<sequence length="148" mass="16369">MIDSENNGLSSSAVKPKHIVTPIILKDPTVSFSELKEVVYYPGNEKDSLDDAEAKARCTTLKRVSFGSSPETNVETFVYERIADDYSVESRKKPYVSQIVLQKKNCGFVNSVWSIATFLILCSVIQKPAMEKYSGGSKCPKSDHLPNG</sequence>
<dbReference type="Proteomes" id="UP000887565">
    <property type="component" value="Unplaced"/>
</dbReference>
<evidence type="ECO:0000313" key="1">
    <source>
        <dbReference type="Proteomes" id="UP000887565"/>
    </source>
</evidence>
<evidence type="ECO:0000313" key="2">
    <source>
        <dbReference type="WBParaSite" id="nRc.2.0.1.t43841-RA"/>
    </source>
</evidence>
<keyword evidence="1" id="KW-1185">Reference proteome</keyword>
<reference evidence="2" key="1">
    <citation type="submission" date="2022-11" db="UniProtKB">
        <authorList>
            <consortium name="WormBaseParasite"/>
        </authorList>
    </citation>
    <scope>IDENTIFICATION</scope>
</reference>
<name>A0A915KYE2_ROMCU</name>
<proteinExistence type="predicted"/>
<protein>
    <submittedName>
        <fullName evidence="2">Uncharacterized protein</fullName>
    </submittedName>
</protein>
<organism evidence="1 2">
    <name type="scientific">Romanomermis culicivorax</name>
    <name type="common">Nematode worm</name>
    <dbReference type="NCBI Taxonomy" id="13658"/>
    <lineage>
        <taxon>Eukaryota</taxon>
        <taxon>Metazoa</taxon>
        <taxon>Ecdysozoa</taxon>
        <taxon>Nematoda</taxon>
        <taxon>Enoplea</taxon>
        <taxon>Dorylaimia</taxon>
        <taxon>Mermithida</taxon>
        <taxon>Mermithoidea</taxon>
        <taxon>Mermithidae</taxon>
        <taxon>Romanomermis</taxon>
    </lineage>
</organism>
<accession>A0A915KYE2</accession>